<comment type="similarity">
    <text evidence="1">Belongs to the glycosyl hydrolase 16 family.</text>
</comment>
<sequence length="962" mass="106387">MKVWNPHVLCDGVPAGHRAAWCIDHLGLSSEEARNRVLEEFPLKFGHPFWNPDLLCAGPSSEDRARWCVQTCGMTVEAAQKQVMDEFCKLFEDAAQESLARWKSEVDCDGVLSIVLAQQRSEMGMSEDAAKLWVMQEFASLFSCQSKWSPEVLCDGVPAGDRVAWCVKNMGLSSEEARQRVMREFCANFGEKAGITAVKMWEEFPEAEGGSLVWSDEFDYTGPPDPSKWSCELGDHGWGNGELQSYTDAPTNVWVSDGLLHIQAKRETHGQRHYTSARLTTKGKADWLYGRIEVRLRLPSGRGTWAAAWMLPTHNRFGDWPMCGEIDIMEHVGHDAGRIHGTIHTEMCNHKKGTQVGQILPVAIEEWHTYGVAWSYNRLSFFHDGHRYLTVTKENWASEEAWPFNKPFFILLNLAVGGDWGGQKGIDDAAFEAGQDERYDLKVPLADSRPAIVVPEVEDSLELHFFHLDFRKADSNSVKNEILHGLMEMGCHKGLLSNMRIKLRAGSPGCIAEIQGAGQHLKSIDIYSLKVMGCQAQSAASAAAQAVTAGVMPSIPMRTHEKEVHHINLVSSDDPREQAKTTVTGAASQPTSLSSSPSARQPLLAENQGHGASPGVGSRTPFLSGTPTRDPSSPGGSRPFGFRRHAMPPTERRKAGPRRLWARDSWNVEELRISDIMPRSMESEGSELIDPGLEEEELQDMLLELYSEDTDADSVRWTFQLASRGSQRCTSTSNLHYAFHAHHYCHFLPQEIMRTLATTNVASSGAVDSALLQQLLEDLNDGYTVPAAEVKAVLDEADALAAAGGSGRASLLRAISAWYLNVVRNDSPWSTTLKACYGRWIPKKGYHLEVFGRLRSSIVNANEAFHEEHNPDSAGQAVWFLIQAAIFLVALVLPFGFFLWLIVLGAEHGDDRCPKDLDGLITWFGSLGLASLVVGWLDESLIAQSEDQLVKASSIGLALKVD</sequence>
<reference evidence="5 6" key="1">
    <citation type="submission" date="2024-02" db="EMBL/GenBank/DDBJ databases">
        <authorList>
            <person name="Chen Y."/>
            <person name="Shah S."/>
            <person name="Dougan E. K."/>
            <person name="Thang M."/>
            <person name="Chan C."/>
        </authorList>
    </citation>
    <scope>NUCLEOTIDE SEQUENCE [LARGE SCALE GENOMIC DNA]</scope>
</reference>
<accession>A0ABP0KT59</accession>
<evidence type="ECO:0000259" key="4">
    <source>
        <dbReference type="PROSITE" id="PS51762"/>
    </source>
</evidence>
<evidence type="ECO:0000313" key="6">
    <source>
        <dbReference type="Proteomes" id="UP001642484"/>
    </source>
</evidence>
<name>A0ABP0KT59_9DINO</name>
<protein>
    <recommendedName>
        <fullName evidence="4">GH16 domain-containing protein</fullName>
    </recommendedName>
</protein>
<feature type="transmembrane region" description="Helical" evidence="3">
    <location>
        <begin position="917"/>
        <end position="937"/>
    </location>
</feature>
<feature type="transmembrane region" description="Helical" evidence="3">
    <location>
        <begin position="878"/>
        <end position="905"/>
    </location>
</feature>
<evidence type="ECO:0000256" key="2">
    <source>
        <dbReference type="SAM" id="MobiDB-lite"/>
    </source>
</evidence>
<dbReference type="PANTHER" id="PTHR10963">
    <property type="entry name" value="GLYCOSYL HYDROLASE-RELATED"/>
    <property type="match status" value="1"/>
</dbReference>
<proteinExistence type="inferred from homology"/>
<gene>
    <name evidence="5" type="ORF">CCMP2556_LOCUS17733</name>
</gene>
<dbReference type="CDD" id="cd08023">
    <property type="entry name" value="GH16_laminarinase_like"/>
    <property type="match status" value="1"/>
</dbReference>
<keyword evidence="3" id="KW-0472">Membrane</keyword>
<dbReference type="Pfam" id="PF00722">
    <property type="entry name" value="Glyco_hydro_16"/>
    <property type="match status" value="1"/>
</dbReference>
<dbReference type="PANTHER" id="PTHR10963:SF55">
    <property type="entry name" value="GLYCOSIDE HYDROLASE FAMILY 16 PROTEIN"/>
    <property type="match status" value="1"/>
</dbReference>
<dbReference type="Gene3D" id="2.60.120.200">
    <property type="match status" value="1"/>
</dbReference>
<feature type="compositionally biased region" description="Low complexity" evidence="2">
    <location>
        <begin position="586"/>
        <end position="605"/>
    </location>
</feature>
<feature type="compositionally biased region" description="Polar residues" evidence="2">
    <location>
        <begin position="621"/>
        <end position="635"/>
    </location>
</feature>
<keyword evidence="3" id="KW-1133">Transmembrane helix</keyword>
<keyword evidence="6" id="KW-1185">Reference proteome</keyword>
<dbReference type="InterPro" id="IPR000757">
    <property type="entry name" value="Beta-glucanase-like"/>
</dbReference>
<dbReference type="InterPro" id="IPR013320">
    <property type="entry name" value="ConA-like_dom_sf"/>
</dbReference>
<organism evidence="5 6">
    <name type="scientific">Durusdinium trenchii</name>
    <dbReference type="NCBI Taxonomy" id="1381693"/>
    <lineage>
        <taxon>Eukaryota</taxon>
        <taxon>Sar</taxon>
        <taxon>Alveolata</taxon>
        <taxon>Dinophyceae</taxon>
        <taxon>Suessiales</taxon>
        <taxon>Symbiodiniaceae</taxon>
        <taxon>Durusdinium</taxon>
    </lineage>
</organism>
<evidence type="ECO:0000256" key="3">
    <source>
        <dbReference type="SAM" id="Phobius"/>
    </source>
</evidence>
<comment type="caution">
    <text evidence="5">The sequence shown here is derived from an EMBL/GenBank/DDBJ whole genome shotgun (WGS) entry which is preliminary data.</text>
</comment>
<dbReference type="EMBL" id="CAXAMN010009890">
    <property type="protein sequence ID" value="CAK9030071.1"/>
    <property type="molecule type" value="Genomic_DNA"/>
</dbReference>
<keyword evidence="3" id="KW-0812">Transmembrane</keyword>
<dbReference type="PROSITE" id="PS51762">
    <property type="entry name" value="GH16_2"/>
    <property type="match status" value="1"/>
</dbReference>
<dbReference type="InterPro" id="IPR050546">
    <property type="entry name" value="Glycosyl_Hydrlase_16"/>
</dbReference>
<feature type="domain" description="GH16" evidence="4">
    <location>
        <begin position="199"/>
        <end position="448"/>
    </location>
</feature>
<evidence type="ECO:0000256" key="1">
    <source>
        <dbReference type="ARBA" id="ARBA00006865"/>
    </source>
</evidence>
<evidence type="ECO:0000313" key="5">
    <source>
        <dbReference type="EMBL" id="CAK9030071.1"/>
    </source>
</evidence>
<feature type="region of interest" description="Disordered" evidence="2">
    <location>
        <begin position="568"/>
        <end position="657"/>
    </location>
</feature>
<dbReference type="SUPFAM" id="SSF49899">
    <property type="entry name" value="Concanavalin A-like lectins/glucanases"/>
    <property type="match status" value="1"/>
</dbReference>
<dbReference type="Proteomes" id="UP001642484">
    <property type="component" value="Unassembled WGS sequence"/>
</dbReference>